<proteinExistence type="predicted"/>
<dbReference type="EMBL" id="GBRH01272662">
    <property type="protein sequence ID" value="JAD25233.1"/>
    <property type="molecule type" value="Transcribed_RNA"/>
</dbReference>
<protein>
    <submittedName>
        <fullName evidence="1">Uncharacterized protein</fullName>
    </submittedName>
</protein>
<evidence type="ECO:0000313" key="1">
    <source>
        <dbReference type="EMBL" id="JAD25233.1"/>
    </source>
</evidence>
<name>A0A0A8YIC7_ARUDO</name>
<sequence length="37" mass="4159">MADADCEPDMPASEPNSWCHMRCCIPTKWPSVHKNAV</sequence>
<accession>A0A0A8YIC7</accession>
<organism evidence="1">
    <name type="scientific">Arundo donax</name>
    <name type="common">Giant reed</name>
    <name type="synonym">Donax arundinaceus</name>
    <dbReference type="NCBI Taxonomy" id="35708"/>
    <lineage>
        <taxon>Eukaryota</taxon>
        <taxon>Viridiplantae</taxon>
        <taxon>Streptophyta</taxon>
        <taxon>Embryophyta</taxon>
        <taxon>Tracheophyta</taxon>
        <taxon>Spermatophyta</taxon>
        <taxon>Magnoliopsida</taxon>
        <taxon>Liliopsida</taxon>
        <taxon>Poales</taxon>
        <taxon>Poaceae</taxon>
        <taxon>PACMAD clade</taxon>
        <taxon>Arundinoideae</taxon>
        <taxon>Arundineae</taxon>
        <taxon>Arundo</taxon>
    </lineage>
</organism>
<reference evidence="1" key="2">
    <citation type="journal article" date="2015" name="Data Brief">
        <title>Shoot transcriptome of the giant reed, Arundo donax.</title>
        <authorList>
            <person name="Barrero R.A."/>
            <person name="Guerrero F.D."/>
            <person name="Moolhuijzen P."/>
            <person name="Goolsby J.A."/>
            <person name="Tidwell J."/>
            <person name="Bellgard S.E."/>
            <person name="Bellgard M.I."/>
        </authorList>
    </citation>
    <scope>NUCLEOTIDE SEQUENCE</scope>
    <source>
        <tissue evidence="1">Shoot tissue taken approximately 20 cm above the soil surface</tissue>
    </source>
</reference>
<reference evidence="1" key="1">
    <citation type="submission" date="2014-09" db="EMBL/GenBank/DDBJ databases">
        <authorList>
            <person name="Magalhaes I.L.F."/>
            <person name="Oliveira U."/>
            <person name="Santos F.R."/>
            <person name="Vidigal T.H.D.A."/>
            <person name="Brescovit A.D."/>
            <person name="Santos A.J."/>
        </authorList>
    </citation>
    <scope>NUCLEOTIDE SEQUENCE</scope>
    <source>
        <tissue evidence="1">Shoot tissue taken approximately 20 cm above the soil surface</tissue>
    </source>
</reference>
<dbReference type="AlphaFoldDB" id="A0A0A8YIC7"/>